<dbReference type="EMBL" id="NGLE01000003">
    <property type="protein sequence ID" value="OTO07997.1"/>
    <property type="molecule type" value="Genomic_DNA"/>
</dbReference>
<dbReference type="EMBL" id="NGLE02000001">
    <property type="protein sequence ID" value="MEI5993622.1"/>
    <property type="molecule type" value="Genomic_DNA"/>
</dbReference>
<reference evidence="6" key="1">
    <citation type="submission" date="2017-05" db="EMBL/GenBank/DDBJ databases">
        <title>The Genome Sequence of Enterococcus sp. 4G2_DIV0659.</title>
        <authorList>
            <consortium name="The Broad Institute Genomics Platform"/>
            <consortium name="The Broad Institute Genomic Center for Infectious Diseases"/>
            <person name="Earl A."/>
            <person name="Manson A."/>
            <person name="Schwartman J."/>
            <person name="Gilmore M."/>
            <person name="Abouelleil A."/>
            <person name="Cao P."/>
            <person name="Chapman S."/>
            <person name="Cusick C."/>
            <person name="Shea T."/>
            <person name="Young S."/>
            <person name="Neafsey D."/>
            <person name="Nusbaum C."/>
            <person name="Birren B."/>
        </authorList>
    </citation>
    <scope>NUCLEOTIDE SEQUENCE [LARGE SCALE GENOMIC DNA]</scope>
    <source>
        <strain evidence="6">4G2_DIV0659</strain>
    </source>
</reference>
<feature type="domain" description="WxL Interacting Protein host binding" evidence="4">
    <location>
        <begin position="165"/>
        <end position="297"/>
    </location>
</feature>
<dbReference type="Proteomes" id="UP000195139">
    <property type="component" value="Unassembled WGS sequence"/>
</dbReference>
<evidence type="ECO:0000313" key="7">
    <source>
        <dbReference type="Proteomes" id="UP000195139"/>
    </source>
</evidence>
<dbReference type="NCBIfam" id="TIGR01167">
    <property type="entry name" value="LPXTG_anchor"/>
    <property type="match status" value="1"/>
</dbReference>
<feature type="signal peptide" evidence="2">
    <location>
        <begin position="1"/>
        <end position="20"/>
    </location>
</feature>
<dbReference type="Pfam" id="PF11797">
    <property type="entry name" value="WxLIP_HBD"/>
    <property type="match status" value="1"/>
</dbReference>
<organism evidence="6">
    <name type="scientific">Candidatus Enterococcus mansonii</name>
    <dbReference type="NCBI Taxonomy" id="1834181"/>
    <lineage>
        <taxon>Bacteria</taxon>
        <taxon>Bacillati</taxon>
        <taxon>Bacillota</taxon>
        <taxon>Bacilli</taxon>
        <taxon>Lactobacillales</taxon>
        <taxon>Enterococcaceae</taxon>
        <taxon>Enterococcus</taxon>
    </lineage>
</organism>
<keyword evidence="1" id="KW-0472">Membrane</keyword>
<evidence type="ECO:0000259" key="4">
    <source>
        <dbReference type="Pfam" id="PF11797"/>
    </source>
</evidence>
<dbReference type="Pfam" id="PF06030">
    <property type="entry name" value="WxLIP_PGBD"/>
    <property type="match status" value="1"/>
</dbReference>
<gene>
    <name evidence="5" type="ORF">A5880_001169</name>
    <name evidence="6" type="ORF">A5880_002267</name>
</gene>
<dbReference type="STRING" id="1834181.A5880_002267"/>
<dbReference type="AlphaFoldDB" id="A0A242CCM3"/>
<feature type="domain" description="WxL Interacting Protein peptidoglycan binding" evidence="3">
    <location>
        <begin position="36"/>
        <end position="149"/>
    </location>
</feature>
<evidence type="ECO:0000256" key="1">
    <source>
        <dbReference type="SAM" id="Phobius"/>
    </source>
</evidence>
<proteinExistence type="predicted"/>
<feature type="transmembrane region" description="Helical" evidence="1">
    <location>
        <begin position="311"/>
        <end position="331"/>
    </location>
</feature>
<evidence type="ECO:0000256" key="2">
    <source>
        <dbReference type="SAM" id="SignalP"/>
    </source>
</evidence>
<evidence type="ECO:0000259" key="3">
    <source>
        <dbReference type="Pfam" id="PF06030"/>
    </source>
</evidence>
<dbReference type="InterPro" id="IPR021759">
    <property type="entry name" value="WxLIP_HBD"/>
</dbReference>
<keyword evidence="1" id="KW-1133">Transmembrane helix</keyword>
<protein>
    <submittedName>
        <fullName evidence="6">Uncharacterized protein</fullName>
    </submittedName>
</protein>
<keyword evidence="7" id="KW-1185">Reference proteome</keyword>
<accession>A0A242CCM3</accession>
<feature type="chain" id="PRO_5013348971" evidence="2">
    <location>
        <begin position="21"/>
        <end position="349"/>
    </location>
</feature>
<evidence type="ECO:0000313" key="5">
    <source>
        <dbReference type="EMBL" id="MEI5993622.1"/>
    </source>
</evidence>
<reference evidence="5 7" key="2">
    <citation type="submission" date="2018-07" db="EMBL/GenBank/DDBJ databases">
        <title>The Genome Sequence of Enterococcus sp. DIV0659b.</title>
        <authorList>
            <consortium name="The Broad Institute Genomics Platform"/>
            <consortium name="The Broad Institute Genomic Center for Infectious Diseases"/>
            <person name="Earl A."/>
            <person name="Manson A."/>
            <person name="Schwartman J."/>
            <person name="Gilmore M."/>
            <person name="Abouelleil A."/>
            <person name="Cao P."/>
            <person name="Chapman S."/>
            <person name="Cusick C."/>
            <person name="Shea T."/>
            <person name="Young S."/>
            <person name="Neafsey D."/>
            <person name="Nusbaum C."/>
            <person name="Birren B."/>
        </authorList>
    </citation>
    <scope>NUCLEOTIDE SEQUENCE [LARGE SCALE GENOMIC DNA]</scope>
    <source>
        <strain evidence="5 7">4G2_DIV0659</strain>
    </source>
</reference>
<evidence type="ECO:0000313" key="6">
    <source>
        <dbReference type="EMBL" id="OTO07997.1"/>
    </source>
</evidence>
<keyword evidence="1" id="KW-0812">Transmembrane</keyword>
<dbReference type="InterPro" id="IPR010317">
    <property type="entry name" value="WxLIP_PGBD"/>
</dbReference>
<keyword evidence="2" id="KW-0732">Signal</keyword>
<comment type="caution">
    <text evidence="6">The sequence shown here is derived from an EMBL/GenBank/DDBJ whole genome shotgun (WGS) entry which is preliminary data.</text>
</comment>
<name>A0A242CCM3_9ENTE</name>
<sequence length="349" mass="39166">MIALITIYTVLLFTPNCSFAQEESARLITGLSYDVIYPKNQTDTSLGYFDMNVQSGQEQKVVLKLTNTLSENVTVKVQLNSAKTNSNGFVEYGPSTIKKDASLKYDLADIVKAPKKVIVPAKGSTEVELAISIPKPAFNGLISGGIQIKPVEQNEDSQQQEKDVVVNEFAFLVGMLLRVGETKNIEPKLELNKTYVAFKEGSSHLFVNISNTQPVYAEGMNFFIQVRKANRQKTLFEDELKEMRMAPNSMIDLPIELQDKEINAGEYTAQITASAKSGVSWSWTDNFTITSLEANRIKEQRKERTITSTSAFWYFGAGLVLLLSFASYLFVRRKKRRVNFFKNDKSKGV</sequence>